<reference evidence="3" key="2">
    <citation type="submission" date="2023-06" db="EMBL/GenBank/DDBJ databases">
        <authorList>
            <consortium name="Lawrence Berkeley National Laboratory"/>
            <person name="Haridas S."/>
            <person name="Hensen N."/>
            <person name="Bonometti L."/>
            <person name="Westerberg I."/>
            <person name="Brannstrom I.O."/>
            <person name="Guillou S."/>
            <person name="Cros-Aarteil S."/>
            <person name="Calhoun S."/>
            <person name="Kuo A."/>
            <person name="Mondo S."/>
            <person name="Pangilinan J."/>
            <person name="Riley R."/>
            <person name="Labutti K."/>
            <person name="Andreopoulos B."/>
            <person name="Lipzen A."/>
            <person name="Chen C."/>
            <person name="Yanf M."/>
            <person name="Daum C."/>
            <person name="Ng V."/>
            <person name="Clum A."/>
            <person name="Steindorff A."/>
            <person name="Ohm R."/>
            <person name="Martin F."/>
            <person name="Silar P."/>
            <person name="Natvig D."/>
            <person name="Lalanne C."/>
            <person name="Gautier V."/>
            <person name="Ament-Velasquez S.L."/>
            <person name="Kruys A."/>
            <person name="Hutchinson M.I."/>
            <person name="Powell A.J."/>
            <person name="Barry K."/>
            <person name="Miller A.N."/>
            <person name="Grigoriev I.V."/>
            <person name="Debuchy R."/>
            <person name="Gladieux P."/>
            <person name="Thoren M.H."/>
            <person name="Johannesson H."/>
        </authorList>
    </citation>
    <scope>NUCLEOTIDE SEQUENCE</scope>
    <source>
        <strain evidence="3">CBS 955.72</strain>
    </source>
</reference>
<feature type="region of interest" description="Disordered" evidence="1">
    <location>
        <begin position="13"/>
        <end position="78"/>
    </location>
</feature>
<organism evidence="3 4">
    <name type="scientific">Lasiosphaeria hispida</name>
    <dbReference type="NCBI Taxonomy" id="260671"/>
    <lineage>
        <taxon>Eukaryota</taxon>
        <taxon>Fungi</taxon>
        <taxon>Dikarya</taxon>
        <taxon>Ascomycota</taxon>
        <taxon>Pezizomycotina</taxon>
        <taxon>Sordariomycetes</taxon>
        <taxon>Sordariomycetidae</taxon>
        <taxon>Sordariales</taxon>
        <taxon>Lasiosphaeriaceae</taxon>
        <taxon>Lasiosphaeria</taxon>
    </lineage>
</organism>
<keyword evidence="2" id="KW-0472">Membrane</keyword>
<feature type="compositionally biased region" description="Polar residues" evidence="1">
    <location>
        <begin position="59"/>
        <end position="78"/>
    </location>
</feature>
<keyword evidence="2" id="KW-0812">Transmembrane</keyword>
<gene>
    <name evidence="3" type="ORF">B0T25DRAFT_544333</name>
</gene>
<comment type="caution">
    <text evidence="3">The sequence shown here is derived from an EMBL/GenBank/DDBJ whole genome shotgun (WGS) entry which is preliminary data.</text>
</comment>
<protein>
    <submittedName>
        <fullName evidence="3">Uncharacterized protein</fullName>
    </submittedName>
</protein>
<accession>A0AAJ0HJ32</accession>
<dbReference type="Proteomes" id="UP001275084">
    <property type="component" value="Unassembled WGS sequence"/>
</dbReference>
<evidence type="ECO:0000313" key="4">
    <source>
        <dbReference type="Proteomes" id="UP001275084"/>
    </source>
</evidence>
<dbReference type="EMBL" id="JAUIQD010000004">
    <property type="protein sequence ID" value="KAK3353370.1"/>
    <property type="molecule type" value="Genomic_DNA"/>
</dbReference>
<evidence type="ECO:0000313" key="3">
    <source>
        <dbReference type="EMBL" id="KAK3353370.1"/>
    </source>
</evidence>
<name>A0AAJ0HJ32_9PEZI</name>
<feature type="compositionally biased region" description="Basic and acidic residues" evidence="1">
    <location>
        <begin position="36"/>
        <end position="45"/>
    </location>
</feature>
<keyword evidence="4" id="KW-1185">Reference proteome</keyword>
<reference evidence="3" key="1">
    <citation type="journal article" date="2023" name="Mol. Phylogenet. Evol.">
        <title>Genome-scale phylogeny and comparative genomics of the fungal order Sordariales.</title>
        <authorList>
            <person name="Hensen N."/>
            <person name="Bonometti L."/>
            <person name="Westerberg I."/>
            <person name="Brannstrom I.O."/>
            <person name="Guillou S."/>
            <person name="Cros-Aarteil S."/>
            <person name="Calhoun S."/>
            <person name="Haridas S."/>
            <person name="Kuo A."/>
            <person name="Mondo S."/>
            <person name="Pangilinan J."/>
            <person name="Riley R."/>
            <person name="LaButti K."/>
            <person name="Andreopoulos B."/>
            <person name="Lipzen A."/>
            <person name="Chen C."/>
            <person name="Yan M."/>
            <person name="Daum C."/>
            <person name="Ng V."/>
            <person name="Clum A."/>
            <person name="Steindorff A."/>
            <person name="Ohm R.A."/>
            <person name="Martin F."/>
            <person name="Silar P."/>
            <person name="Natvig D.O."/>
            <person name="Lalanne C."/>
            <person name="Gautier V."/>
            <person name="Ament-Velasquez S.L."/>
            <person name="Kruys A."/>
            <person name="Hutchinson M.I."/>
            <person name="Powell A.J."/>
            <person name="Barry K."/>
            <person name="Miller A.N."/>
            <person name="Grigoriev I.V."/>
            <person name="Debuchy R."/>
            <person name="Gladieux P."/>
            <person name="Hiltunen Thoren M."/>
            <person name="Johannesson H."/>
        </authorList>
    </citation>
    <scope>NUCLEOTIDE SEQUENCE</scope>
    <source>
        <strain evidence="3">CBS 955.72</strain>
    </source>
</reference>
<sequence length="222" mass="23567">MNISILGPTVLRDSDRDKDTCTIPLDPGHPTALGEKTFRGAERSEATGIGNSARKDTKQQSPIRRSNGTTPASRNRSTIPLLSLATTGALVMSIWTPDGDCTMHCPLAPDIENFPSSHSQLDSALHSPAALIAAMVATSLSLTAHHYNLQQEGKQRDLLLFGVVGSGVVTSLVLGLDGTAILLRVVPWFAILAFLLSSFPVEAVEGVEGRGTQRVACDGLWV</sequence>
<keyword evidence="2" id="KW-1133">Transmembrane helix</keyword>
<feature type="transmembrane region" description="Helical" evidence="2">
    <location>
        <begin position="181"/>
        <end position="201"/>
    </location>
</feature>
<feature type="transmembrane region" description="Helical" evidence="2">
    <location>
        <begin position="158"/>
        <end position="175"/>
    </location>
</feature>
<evidence type="ECO:0000256" key="1">
    <source>
        <dbReference type="SAM" id="MobiDB-lite"/>
    </source>
</evidence>
<feature type="transmembrane region" description="Helical" evidence="2">
    <location>
        <begin position="125"/>
        <end position="146"/>
    </location>
</feature>
<evidence type="ECO:0000256" key="2">
    <source>
        <dbReference type="SAM" id="Phobius"/>
    </source>
</evidence>
<proteinExistence type="predicted"/>
<dbReference type="AlphaFoldDB" id="A0AAJ0HJ32"/>